<evidence type="ECO:0000313" key="2">
    <source>
        <dbReference type="Proteomes" id="UP000307378"/>
    </source>
</evidence>
<reference evidence="1 2" key="1">
    <citation type="submission" date="2019-04" db="EMBL/GenBank/DDBJ databases">
        <title>genome sequence of strain W3.</title>
        <authorList>
            <person name="Gao J."/>
            <person name="Sun J."/>
        </authorList>
    </citation>
    <scope>NUCLEOTIDE SEQUENCE [LARGE SCALE GENOMIC DNA]</scope>
    <source>
        <strain evidence="1 2">W3</strain>
    </source>
</reference>
<proteinExistence type="predicted"/>
<name>A0A4S8PEQ4_9HYPH</name>
<gene>
    <name evidence="1" type="ORF">FAA86_23815</name>
</gene>
<accession>A0A4S8PEQ4</accession>
<comment type="caution">
    <text evidence="1">The sequence shown here is derived from an EMBL/GenBank/DDBJ whole genome shotgun (WGS) entry which is preliminary data.</text>
</comment>
<dbReference type="AlphaFoldDB" id="A0A4S8PEQ4"/>
<evidence type="ECO:0000313" key="1">
    <source>
        <dbReference type="EMBL" id="THV28913.1"/>
    </source>
</evidence>
<organism evidence="1 2">
    <name type="scientific">Rhizobium rosettiformans W3</name>
    <dbReference type="NCBI Taxonomy" id="538378"/>
    <lineage>
        <taxon>Bacteria</taxon>
        <taxon>Pseudomonadati</taxon>
        <taxon>Pseudomonadota</taxon>
        <taxon>Alphaproteobacteria</taxon>
        <taxon>Hyphomicrobiales</taxon>
        <taxon>Rhizobiaceae</taxon>
        <taxon>Rhizobium/Agrobacterium group</taxon>
        <taxon>Rhizobium</taxon>
    </lineage>
</organism>
<sequence length="100" mass="10695">MEFFNKQIEGTLTLEQDLDFHGMINGNLTVPSGRILMMHGMINGDLVVDSGGRAHVAGTVNGTVINHGGEVTVEGTVYAVRDLDLTHPTLIAANAVVRPR</sequence>
<dbReference type="EMBL" id="STGU01000039">
    <property type="protein sequence ID" value="THV28913.1"/>
    <property type="molecule type" value="Genomic_DNA"/>
</dbReference>
<dbReference type="Proteomes" id="UP000307378">
    <property type="component" value="Unassembled WGS sequence"/>
</dbReference>
<dbReference type="RefSeq" id="WP_136543741.1">
    <property type="nucleotide sequence ID" value="NZ_STGU01000039.1"/>
</dbReference>
<protein>
    <submittedName>
        <fullName evidence="1">Polymer-forming cytoskeletal protein</fullName>
    </submittedName>
</protein>